<feature type="compositionally biased region" description="Low complexity" evidence="5">
    <location>
        <begin position="9"/>
        <end position="20"/>
    </location>
</feature>
<feature type="region of interest" description="Disordered" evidence="5">
    <location>
        <begin position="307"/>
        <end position="336"/>
    </location>
</feature>
<feature type="region of interest" description="Disordered" evidence="5">
    <location>
        <begin position="580"/>
        <end position="611"/>
    </location>
</feature>
<dbReference type="OrthoDB" id="3176681at2759"/>
<dbReference type="EMBL" id="KB708068">
    <property type="protein sequence ID" value="EMR81798.1"/>
    <property type="molecule type" value="Genomic_DNA"/>
</dbReference>
<feature type="domain" description="Ubiquitin-like protease family profile" evidence="6">
    <location>
        <begin position="274"/>
        <end position="523"/>
    </location>
</feature>
<feature type="coiled-coil region" evidence="4">
    <location>
        <begin position="671"/>
        <end position="712"/>
    </location>
</feature>
<dbReference type="SUPFAM" id="SSF54001">
    <property type="entry name" value="Cysteine proteinases"/>
    <property type="match status" value="1"/>
</dbReference>
<evidence type="ECO:0000256" key="1">
    <source>
        <dbReference type="ARBA" id="ARBA00005234"/>
    </source>
</evidence>
<proteinExistence type="inferred from homology"/>
<keyword evidence="4" id="KW-0175">Coiled coil</keyword>
<feature type="region of interest" description="Disordered" evidence="5">
    <location>
        <begin position="263"/>
        <end position="282"/>
    </location>
</feature>
<feature type="coiled-coil region" evidence="4">
    <location>
        <begin position="792"/>
        <end position="865"/>
    </location>
</feature>
<feature type="compositionally biased region" description="Basic and acidic residues" evidence="5">
    <location>
        <begin position="307"/>
        <end position="318"/>
    </location>
</feature>
<evidence type="ECO:0000259" key="6">
    <source>
        <dbReference type="PROSITE" id="PS50600"/>
    </source>
</evidence>
<evidence type="ECO:0000313" key="7">
    <source>
        <dbReference type="EMBL" id="EMR81798.1"/>
    </source>
</evidence>
<feature type="region of interest" description="Disordered" evidence="5">
    <location>
        <begin position="1"/>
        <end position="20"/>
    </location>
</feature>
<feature type="compositionally biased region" description="Basic and acidic residues" evidence="5">
    <location>
        <begin position="263"/>
        <end position="272"/>
    </location>
</feature>
<dbReference type="Gene3D" id="3.40.395.10">
    <property type="entry name" value="Adenoviral Proteinase, Chain A"/>
    <property type="match status" value="1"/>
</dbReference>
<evidence type="ECO:0000256" key="4">
    <source>
        <dbReference type="SAM" id="Coils"/>
    </source>
</evidence>
<protein>
    <recommendedName>
        <fullName evidence="6">Ubiquitin-like protease family profile domain-containing protein</fullName>
    </recommendedName>
</protein>
<evidence type="ECO:0000256" key="2">
    <source>
        <dbReference type="ARBA" id="ARBA00022670"/>
    </source>
</evidence>
<evidence type="ECO:0000256" key="3">
    <source>
        <dbReference type="ARBA" id="ARBA00022801"/>
    </source>
</evidence>
<dbReference type="GO" id="GO:0006508">
    <property type="term" value="P:proteolysis"/>
    <property type="evidence" value="ECO:0007669"/>
    <property type="project" value="UniProtKB-KW"/>
</dbReference>
<name>M7U5E9_BOTF1</name>
<gene>
    <name evidence="7" type="ORF">BcDW1_9718</name>
</gene>
<keyword evidence="2" id="KW-0645">Protease</keyword>
<evidence type="ECO:0000256" key="5">
    <source>
        <dbReference type="SAM" id="MobiDB-lite"/>
    </source>
</evidence>
<feature type="compositionally biased region" description="Polar residues" evidence="5">
    <location>
        <begin position="319"/>
        <end position="329"/>
    </location>
</feature>
<dbReference type="PROSITE" id="PS50600">
    <property type="entry name" value="ULP_PROTEASE"/>
    <property type="match status" value="1"/>
</dbReference>
<dbReference type="Pfam" id="PF02902">
    <property type="entry name" value="Peptidase_C48"/>
    <property type="match status" value="1"/>
</dbReference>
<dbReference type="GO" id="GO:0019783">
    <property type="term" value="F:ubiquitin-like protein peptidase activity"/>
    <property type="evidence" value="ECO:0007669"/>
    <property type="project" value="UniProtKB-ARBA"/>
</dbReference>
<dbReference type="InterPro" id="IPR038765">
    <property type="entry name" value="Papain-like_cys_pep_sf"/>
</dbReference>
<sequence length="878" mass="101273">MTQYNIQHPTMSPPSSSSAYSLPISGNPTPIYLFNPEISLLRLHFQDHYNCHQLIKEDWINLEERFQDLPYLNTLKNIDTNIKATIASPSLIPSSSPLSSPSCIIVPKLNDSTDDNLDQFLTFRDFIVTHTDLTLPEISLAITIREDDSYQSLHATKRSLIRKLESIWGVERWELYWRWGRNIVASSDCLNILRRAGKAGLSLDDLDKWLRLARRSRVVGRGYSTNFKIYIPGDVKRAIEMWKVGGEQDIGEGGQEIVEQVENEHDNRRSRESLQVPVQETGQIEEAGCAEDIRQREEIEQKMARFRRNEEDLNDQRRSQSPLFNQSYSPRLDLDSDSDEFELPLSSTLHRSFLEDSDKCIKDIPKNDEPFDRIREKRTVVDGRWNDKRLFEAIKSFEIPRGLRLLDPLAISPTKANTLLLRGYLSYDLILIPVHHEASQPHWVLVAIEPHANKMWYFDSAYAHDRFTIISQSVKSWMELQVNDMDVMEKGTLGQQRSFVVKCRQQSDTISCGLYVTAFLYIILTQSKRIEHQDFMNIDVEEVEREVERNRMGISRGETLGETLRNVTLRHVFTGRSDLTDLGEPGLEMDDSSMGSVMEAGEGDEDDKGKNERCMSREGIVKSISEEDDDISASHNIVAELIITTSTPQACESSSSNKKREYLNSLIINTKLAYKDLLQSQQNEKLEYEKKIIEGEEKIQGMRNGIKRLREELKWLAEGEGERDANADTSVDESMRGAKRTKGEKYLMREEEKTRKRLEGWTSWIEKFPKSEFVNDGDVDLDIVASRGNQFVDEAERFKEKLEQEVDAMQKALVLLRERKQTVEREIKKREEELGNVEGCVELEKVRLSSEVAVLEAEIKEGRERVELMRNWVVACEE</sequence>
<comment type="similarity">
    <text evidence="1">Belongs to the peptidase C48 family.</text>
</comment>
<keyword evidence="3" id="KW-0378">Hydrolase</keyword>
<organism evidence="7 8">
    <name type="scientific">Botryotinia fuckeliana (strain BcDW1)</name>
    <name type="common">Noble rot fungus</name>
    <name type="synonym">Botrytis cinerea</name>
    <dbReference type="NCBI Taxonomy" id="1290391"/>
    <lineage>
        <taxon>Eukaryota</taxon>
        <taxon>Fungi</taxon>
        <taxon>Dikarya</taxon>
        <taxon>Ascomycota</taxon>
        <taxon>Pezizomycotina</taxon>
        <taxon>Leotiomycetes</taxon>
        <taxon>Helotiales</taxon>
        <taxon>Sclerotiniaceae</taxon>
        <taxon>Botrytis</taxon>
    </lineage>
</organism>
<dbReference type="Proteomes" id="UP000012045">
    <property type="component" value="Unassembled WGS sequence"/>
</dbReference>
<reference evidence="8" key="1">
    <citation type="journal article" date="2013" name="Genome Announc.">
        <title>Draft genome sequence of Botrytis cinerea BcDW1, inoculum for noble rot of grape berries.</title>
        <authorList>
            <person name="Blanco-Ulate B."/>
            <person name="Allen G."/>
            <person name="Powell A.L."/>
            <person name="Cantu D."/>
        </authorList>
    </citation>
    <scope>NUCLEOTIDE SEQUENCE [LARGE SCALE GENOMIC DNA]</scope>
    <source>
        <strain evidence="8">BcDW1</strain>
    </source>
</reference>
<dbReference type="AlphaFoldDB" id="M7U5E9"/>
<dbReference type="GO" id="GO:0008234">
    <property type="term" value="F:cysteine-type peptidase activity"/>
    <property type="evidence" value="ECO:0007669"/>
    <property type="project" value="InterPro"/>
</dbReference>
<dbReference type="InterPro" id="IPR003653">
    <property type="entry name" value="Peptidase_C48_C"/>
</dbReference>
<evidence type="ECO:0000313" key="8">
    <source>
        <dbReference type="Proteomes" id="UP000012045"/>
    </source>
</evidence>
<dbReference type="HOGENOM" id="CLU_331751_0_0_1"/>
<accession>M7U5E9</accession>